<dbReference type="PROSITE" id="PS00028">
    <property type="entry name" value="ZINC_FINGER_C2H2_1"/>
    <property type="match status" value="2"/>
</dbReference>
<dbReference type="OrthoDB" id="6514872at2759"/>
<evidence type="ECO:0000256" key="1">
    <source>
        <dbReference type="ARBA" id="ARBA00004123"/>
    </source>
</evidence>
<dbReference type="SMART" id="SM00355">
    <property type="entry name" value="ZnF_C2H2"/>
    <property type="match status" value="3"/>
</dbReference>
<dbReference type="Gene3D" id="3.30.160.60">
    <property type="entry name" value="Classic Zinc Finger"/>
    <property type="match status" value="2"/>
</dbReference>
<keyword evidence="6" id="KW-0862">Zinc</keyword>
<dbReference type="PROSITE" id="PS50157">
    <property type="entry name" value="ZINC_FINGER_C2H2_2"/>
    <property type="match status" value="2"/>
</dbReference>
<dbReference type="Proteomes" id="UP000887116">
    <property type="component" value="Unassembled WGS sequence"/>
</dbReference>
<accession>A0A8X6GK64</accession>
<dbReference type="AlphaFoldDB" id="A0A8X6GK64"/>
<keyword evidence="8" id="KW-0539">Nucleus</keyword>
<evidence type="ECO:0000256" key="2">
    <source>
        <dbReference type="ARBA" id="ARBA00006991"/>
    </source>
</evidence>
<dbReference type="EMBL" id="BMAO01006062">
    <property type="protein sequence ID" value="GFR05803.1"/>
    <property type="molecule type" value="Genomic_DNA"/>
</dbReference>
<evidence type="ECO:0000256" key="5">
    <source>
        <dbReference type="ARBA" id="ARBA00022771"/>
    </source>
</evidence>
<evidence type="ECO:0000256" key="3">
    <source>
        <dbReference type="ARBA" id="ARBA00022723"/>
    </source>
</evidence>
<evidence type="ECO:0000313" key="11">
    <source>
        <dbReference type="EMBL" id="GFR05803.1"/>
    </source>
</evidence>
<keyword evidence="4" id="KW-0677">Repeat</keyword>
<keyword evidence="5 9" id="KW-0863">Zinc-finger</keyword>
<keyword evidence="12" id="KW-1185">Reference proteome</keyword>
<reference evidence="11" key="1">
    <citation type="submission" date="2020-07" db="EMBL/GenBank/DDBJ databases">
        <title>Multicomponent nature underlies the extraordinary mechanical properties of spider dragline silk.</title>
        <authorList>
            <person name="Kono N."/>
            <person name="Nakamura H."/>
            <person name="Mori M."/>
            <person name="Yoshida Y."/>
            <person name="Ohtoshi R."/>
            <person name="Malay A.D."/>
            <person name="Moran D.A.P."/>
            <person name="Tomita M."/>
            <person name="Numata K."/>
            <person name="Arakawa K."/>
        </authorList>
    </citation>
    <scope>NUCLEOTIDE SEQUENCE</scope>
</reference>
<dbReference type="GO" id="GO:0008270">
    <property type="term" value="F:zinc ion binding"/>
    <property type="evidence" value="ECO:0007669"/>
    <property type="project" value="UniProtKB-KW"/>
</dbReference>
<comment type="similarity">
    <text evidence="2">Belongs to the krueppel C2H2-type zinc-finger protein family.</text>
</comment>
<evidence type="ECO:0000256" key="6">
    <source>
        <dbReference type="ARBA" id="ARBA00022833"/>
    </source>
</evidence>
<dbReference type="GO" id="GO:0005634">
    <property type="term" value="C:nucleus"/>
    <property type="evidence" value="ECO:0007669"/>
    <property type="project" value="UniProtKB-SubCell"/>
</dbReference>
<feature type="domain" description="C2H2-type" evidence="10">
    <location>
        <begin position="135"/>
        <end position="162"/>
    </location>
</feature>
<evidence type="ECO:0000256" key="4">
    <source>
        <dbReference type="ARBA" id="ARBA00022737"/>
    </source>
</evidence>
<comment type="caution">
    <text evidence="11">The sequence shown here is derived from an EMBL/GenBank/DDBJ whole genome shotgun (WGS) entry which is preliminary data.</text>
</comment>
<organism evidence="11 12">
    <name type="scientific">Trichonephila clavata</name>
    <name type="common">Joro spider</name>
    <name type="synonym">Nephila clavata</name>
    <dbReference type="NCBI Taxonomy" id="2740835"/>
    <lineage>
        <taxon>Eukaryota</taxon>
        <taxon>Metazoa</taxon>
        <taxon>Ecdysozoa</taxon>
        <taxon>Arthropoda</taxon>
        <taxon>Chelicerata</taxon>
        <taxon>Arachnida</taxon>
        <taxon>Araneae</taxon>
        <taxon>Araneomorphae</taxon>
        <taxon>Entelegynae</taxon>
        <taxon>Araneoidea</taxon>
        <taxon>Nephilidae</taxon>
        <taxon>Trichonephila</taxon>
    </lineage>
</organism>
<evidence type="ECO:0000259" key="10">
    <source>
        <dbReference type="PROSITE" id="PS50157"/>
    </source>
</evidence>
<dbReference type="GO" id="GO:0010468">
    <property type="term" value="P:regulation of gene expression"/>
    <property type="evidence" value="ECO:0007669"/>
    <property type="project" value="TreeGrafter"/>
</dbReference>
<protein>
    <recommendedName>
        <fullName evidence="10">C2H2-type domain-containing protein</fullName>
    </recommendedName>
</protein>
<dbReference type="InterPro" id="IPR050331">
    <property type="entry name" value="Zinc_finger"/>
</dbReference>
<keyword evidence="3" id="KW-0479">Metal-binding</keyword>
<evidence type="ECO:0000256" key="7">
    <source>
        <dbReference type="ARBA" id="ARBA00023125"/>
    </source>
</evidence>
<name>A0A8X6GK64_TRICU</name>
<gene>
    <name evidence="11" type="ORF">TNCT_139711</name>
</gene>
<dbReference type="PANTHER" id="PTHR16515">
    <property type="entry name" value="PR DOMAIN ZINC FINGER PROTEIN"/>
    <property type="match status" value="1"/>
</dbReference>
<dbReference type="Pfam" id="PF00096">
    <property type="entry name" value="zf-C2H2"/>
    <property type="match status" value="2"/>
</dbReference>
<evidence type="ECO:0000256" key="9">
    <source>
        <dbReference type="PROSITE-ProRule" id="PRU00042"/>
    </source>
</evidence>
<dbReference type="SUPFAM" id="SSF57667">
    <property type="entry name" value="beta-beta-alpha zinc fingers"/>
    <property type="match status" value="2"/>
</dbReference>
<dbReference type="FunFam" id="3.30.160.60:FF:000443">
    <property type="entry name" value="Zinc finger protein 41"/>
    <property type="match status" value="1"/>
</dbReference>
<dbReference type="GO" id="GO:0003677">
    <property type="term" value="F:DNA binding"/>
    <property type="evidence" value="ECO:0007669"/>
    <property type="project" value="UniProtKB-KW"/>
</dbReference>
<dbReference type="FunFam" id="3.30.160.60:FF:000100">
    <property type="entry name" value="Zinc finger 45-like"/>
    <property type="match status" value="1"/>
</dbReference>
<feature type="domain" description="C2H2-type" evidence="10">
    <location>
        <begin position="108"/>
        <end position="135"/>
    </location>
</feature>
<comment type="subcellular location">
    <subcellularLocation>
        <location evidence="1">Nucleus</location>
    </subcellularLocation>
</comment>
<sequence length="169" mass="20091">MNWRYFRPISTCLPNGQRRPQWYRRPPVYECVAVPIYWLFYYDGPWNESSKIKQPIALLPWEVTLANLKEGLWNSAQDQKFRCKQCSAEFIAFSHYTAHLVHHKERHYDCAVCGKAFAKKAHLAQHAKMHTERNCICLECHKTFSQKSCLKRHMLSHINAERTRIKVEL</sequence>
<dbReference type="InterPro" id="IPR036236">
    <property type="entry name" value="Znf_C2H2_sf"/>
</dbReference>
<evidence type="ECO:0000256" key="8">
    <source>
        <dbReference type="ARBA" id="ARBA00023242"/>
    </source>
</evidence>
<dbReference type="InterPro" id="IPR013087">
    <property type="entry name" value="Znf_C2H2_type"/>
</dbReference>
<dbReference type="PANTHER" id="PTHR16515:SF49">
    <property type="entry name" value="GASTRULA ZINC FINGER PROTEIN XLCGF49.1-LIKE-RELATED"/>
    <property type="match status" value="1"/>
</dbReference>
<evidence type="ECO:0000313" key="12">
    <source>
        <dbReference type="Proteomes" id="UP000887116"/>
    </source>
</evidence>
<proteinExistence type="inferred from homology"/>
<keyword evidence="7" id="KW-0238">DNA-binding</keyword>